<dbReference type="AlphaFoldDB" id="A0A1R3GGQ8"/>
<evidence type="ECO:0000313" key="12">
    <source>
        <dbReference type="Proteomes" id="UP000187203"/>
    </source>
</evidence>
<sequence>MADAKYPSPTTTFSLFTSRKTVAFAFSFTSALVVGFTALLLLNPSPWLQNFRQASSNRSYFSSLFSHFLPNSSQPNYYPLPVSQIQDSPFQISQETENFDGEKGLSLSSEGNNGSLQISPESGRFDGKNESFSSEVSSGESKIHLKGNTSNTPTATFSQESNYTSQSLNASVTNYTGSSSQSLDFRESGKESKEGILGKESVSSNLALDGSIDGSFEKLRKENFVEIMSHCRIFDGKWVRDDSYPLYAPGSCPYIDESFNCFVNSRPDRGYEKYRWQPNGCNLPRLNAKHMLELLRGKRVAFVGDSLGRNMYESLVCILTNSVEEKGIVFEASHRHELRTGGSYYSILFEDYNCSVEYFRSPFLVREWEMLERNGSKRETLRLDMIDKSSDKYKTADVLIFNTGHWWTHDKTSKGKGYYQEGSTIYDRLNVKEAFRKALITWARWIDTNIDPMRTVVFFRGFSASHFRGGRWNSGGQCDGETEPISITNEKYLKKYPSKMRIFETVMNSMTTPILYLNVSRMTGFRKDGHPSIYRKQNLTEEERTSPTRIQDCSHWCLPGVPDTWNELVYAQLIVKHNLNQQQLSHQEQQKRRP</sequence>
<gene>
    <name evidence="11" type="ORF">COLO4_35452</name>
</gene>
<proteinExistence type="inferred from homology"/>
<comment type="similarity">
    <text evidence="2">Belongs to the PC-esterase family. TBL subfamily.</text>
</comment>
<feature type="region of interest" description="Disordered" evidence="7">
    <location>
        <begin position="175"/>
        <end position="196"/>
    </location>
</feature>
<feature type="compositionally biased region" description="Low complexity" evidence="7">
    <location>
        <begin position="104"/>
        <end position="116"/>
    </location>
</feature>
<dbReference type="GO" id="GO:0005794">
    <property type="term" value="C:Golgi apparatus"/>
    <property type="evidence" value="ECO:0007669"/>
    <property type="project" value="TreeGrafter"/>
</dbReference>
<keyword evidence="6 8" id="KW-0472">Membrane</keyword>
<feature type="region of interest" description="Disordered" evidence="7">
    <location>
        <begin position="101"/>
        <end position="162"/>
    </location>
</feature>
<evidence type="ECO:0000256" key="3">
    <source>
        <dbReference type="ARBA" id="ARBA00022692"/>
    </source>
</evidence>
<feature type="domain" description="Trichome birefringence-like C-terminal" evidence="9">
    <location>
        <begin position="283"/>
        <end position="571"/>
    </location>
</feature>
<dbReference type="Proteomes" id="UP000187203">
    <property type="component" value="Unassembled WGS sequence"/>
</dbReference>
<keyword evidence="12" id="KW-1185">Reference proteome</keyword>
<feature type="compositionally biased region" description="Basic and acidic residues" evidence="7">
    <location>
        <begin position="184"/>
        <end position="196"/>
    </location>
</feature>
<dbReference type="PANTHER" id="PTHR32285:SF242">
    <property type="entry name" value="PMR5_CAS1P GDSL_SGNH-LIKE ACYL-ESTERASE FAMILY PROTEIN"/>
    <property type="match status" value="1"/>
</dbReference>
<feature type="compositionally biased region" description="Low complexity" evidence="7">
    <location>
        <begin position="130"/>
        <end position="140"/>
    </location>
</feature>
<dbReference type="STRING" id="93759.A0A1R3GGQ8"/>
<evidence type="ECO:0000256" key="4">
    <source>
        <dbReference type="ARBA" id="ARBA00022968"/>
    </source>
</evidence>
<keyword evidence="5 8" id="KW-1133">Transmembrane helix</keyword>
<dbReference type="OrthoDB" id="630188at2759"/>
<dbReference type="InterPro" id="IPR029962">
    <property type="entry name" value="TBL"/>
</dbReference>
<feature type="transmembrane region" description="Helical" evidence="8">
    <location>
        <begin position="21"/>
        <end position="42"/>
    </location>
</feature>
<dbReference type="EMBL" id="AWUE01022601">
    <property type="protein sequence ID" value="OMO57285.1"/>
    <property type="molecule type" value="Genomic_DNA"/>
</dbReference>
<evidence type="ECO:0000256" key="8">
    <source>
        <dbReference type="SAM" id="Phobius"/>
    </source>
</evidence>
<evidence type="ECO:0000256" key="2">
    <source>
        <dbReference type="ARBA" id="ARBA00007727"/>
    </source>
</evidence>
<dbReference type="Pfam" id="PF14416">
    <property type="entry name" value="PMR5N"/>
    <property type="match status" value="1"/>
</dbReference>
<dbReference type="InterPro" id="IPR025846">
    <property type="entry name" value="TBL_N"/>
</dbReference>
<evidence type="ECO:0000256" key="7">
    <source>
        <dbReference type="SAM" id="MobiDB-lite"/>
    </source>
</evidence>
<evidence type="ECO:0000259" key="10">
    <source>
        <dbReference type="Pfam" id="PF14416"/>
    </source>
</evidence>
<evidence type="ECO:0000313" key="11">
    <source>
        <dbReference type="EMBL" id="OMO57285.1"/>
    </source>
</evidence>
<dbReference type="Pfam" id="PF13839">
    <property type="entry name" value="PC-Esterase"/>
    <property type="match status" value="1"/>
</dbReference>
<keyword evidence="3 8" id="KW-0812">Transmembrane</keyword>
<comment type="caution">
    <text evidence="11">The sequence shown here is derived from an EMBL/GenBank/DDBJ whole genome shotgun (WGS) entry which is preliminary data.</text>
</comment>
<dbReference type="PANTHER" id="PTHR32285">
    <property type="entry name" value="PROTEIN TRICHOME BIREFRINGENCE-LIKE 9-RELATED"/>
    <property type="match status" value="1"/>
</dbReference>
<protein>
    <submittedName>
        <fullName evidence="11">Uncharacterized protein</fullName>
    </submittedName>
</protein>
<keyword evidence="4" id="KW-0735">Signal-anchor</keyword>
<dbReference type="GO" id="GO:0016020">
    <property type="term" value="C:membrane"/>
    <property type="evidence" value="ECO:0007669"/>
    <property type="project" value="UniProtKB-SubCell"/>
</dbReference>
<evidence type="ECO:0000256" key="6">
    <source>
        <dbReference type="ARBA" id="ARBA00023136"/>
    </source>
</evidence>
<feature type="domain" description="Trichome birefringence-like N-terminal" evidence="10">
    <location>
        <begin position="230"/>
        <end position="282"/>
    </location>
</feature>
<dbReference type="GO" id="GO:0016413">
    <property type="term" value="F:O-acetyltransferase activity"/>
    <property type="evidence" value="ECO:0007669"/>
    <property type="project" value="InterPro"/>
</dbReference>
<evidence type="ECO:0000256" key="5">
    <source>
        <dbReference type="ARBA" id="ARBA00022989"/>
    </source>
</evidence>
<dbReference type="InterPro" id="IPR026057">
    <property type="entry name" value="TBL_C"/>
</dbReference>
<accession>A0A1R3GGQ8</accession>
<evidence type="ECO:0000256" key="1">
    <source>
        <dbReference type="ARBA" id="ARBA00004167"/>
    </source>
</evidence>
<evidence type="ECO:0000259" key="9">
    <source>
        <dbReference type="Pfam" id="PF13839"/>
    </source>
</evidence>
<reference evidence="12" key="1">
    <citation type="submission" date="2013-09" db="EMBL/GenBank/DDBJ databases">
        <title>Corchorus olitorius genome sequencing.</title>
        <authorList>
            <person name="Alam M."/>
            <person name="Haque M.S."/>
            <person name="Islam M.S."/>
            <person name="Emdad E.M."/>
            <person name="Islam M.M."/>
            <person name="Ahmed B."/>
            <person name="Halim A."/>
            <person name="Hossen Q.M.M."/>
            <person name="Hossain M.Z."/>
            <person name="Ahmed R."/>
            <person name="Khan M.M."/>
            <person name="Islam R."/>
            <person name="Rashid M.M."/>
            <person name="Khan S.A."/>
            <person name="Rahman M.S."/>
            <person name="Alam M."/>
            <person name="Yahiya A.S."/>
            <person name="Khan M.S."/>
            <person name="Azam M.S."/>
            <person name="Haque T."/>
            <person name="Lashkar M.Z.H."/>
            <person name="Akhand A.I."/>
            <person name="Morshed G."/>
            <person name="Roy S."/>
            <person name="Uddin K.S."/>
            <person name="Rabeya T."/>
            <person name="Hossain A.S."/>
            <person name="Chowdhury A."/>
            <person name="Snigdha A.R."/>
            <person name="Mortoza M.S."/>
            <person name="Matin S.A."/>
            <person name="Hoque S.M.E."/>
            <person name="Islam M.K."/>
            <person name="Roy D.K."/>
            <person name="Haider R."/>
            <person name="Moosa M.M."/>
            <person name="Elias S.M."/>
            <person name="Hasan A.M."/>
            <person name="Jahan S."/>
            <person name="Shafiuddin M."/>
            <person name="Mahmood N."/>
            <person name="Shommy N.S."/>
        </authorList>
    </citation>
    <scope>NUCLEOTIDE SEQUENCE [LARGE SCALE GENOMIC DNA]</scope>
    <source>
        <strain evidence="12">cv. O-4</strain>
    </source>
</reference>
<feature type="compositionally biased region" description="Polar residues" evidence="7">
    <location>
        <begin position="147"/>
        <end position="162"/>
    </location>
</feature>
<comment type="subcellular location">
    <subcellularLocation>
        <location evidence="1">Membrane</location>
        <topology evidence="1">Single-pass membrane protein</topology>
    </subcellularLocation>
</comment>
<organism evidence="11 12">
    <name type="scientific">Corchorus olitorius</name>
    <dbReference type="NCBI Taxonomy" id="93759"/>
    <lineage>
        <taxon>Eukaryota</taxon>
        <taxon>Viridiplantae</taxon>
        <taxon>Streptophyta</taxon>
        <taxon>Embryophyta</taxon>
        <taxon>Tracheophyta</taxon>
        <taxon>Spermatophyta</taxon>
        <taxon>Magnoliopsida</taxon>
        <taxon>eudicotyledons</taxon>
        <taxon>Gunneridae</taxon>
        <taxon>Pentapetalae</taxon>
        <taxon>rosids</taxon>
        <taxon>malvids</taxon>
        <taxon>Malvales</taxon>
        <taxon>Malvaceae</taxon>
        <taxon>Grewioideae</taxon>
        <taxon>Apeibeae</taxon>
        <taxon>Corchorus</taxon>
    </lineage>
</organism>
<name>A0A1R3GGQ8_9ROSI</name>